<dbReference type="RefSeq" id="XP_023624728.1">
    <property type="nucleotide sequence ID" value="XM_023768960.1"/>
</dbReference>
<organism evidence="2 3">
    <name type="scientific">Ramularia collo-cygni</name>
    <dbReference type="NCBI Taxonomy" id="112498"/>
    <lineage>
        <taxon>Eukaryota</taxon>
        <taxon>Fungi</taxon>
        <taxon>Dikarya</taxon>
        <taxon>Ascomycota</taxon>
        <taxon>Pezizomycotina</taxon>
        <taxon>Dothideomycetes</taxon>
        <taxon>Dothideomycetidae</taxon>
        <taxon>Mycosphaerellales</taxon>
        <taxon>Mycosphaerellaceae</taxon>
        <taxon>Ramularia</taxon>
    </lineage>
</organism>
<feature type="chain" id="PRO_5013608748" evidence="1">
    <location>
        <begin position="24"/>
        <end position="64"/>
    </location>
</feature>
<keyword evidence="1" id="KW-0732">Signal</keyword>
<feature type="signal peptide" evidence="1">
    <location>
        <begin position="1"/>
        <end position="23"/>
    </location>
</feature>
<dbReference type="AlphaFoldDB" id="A0A2D3UZK6"/>
<sequence length="64" mass="6819">MKLVAQIIAIAIAIGLVAPMVAAAPEDYCTHQADPNEWCRERNSCPAGSGLDEHCTPDGDCKCF</sequence>
<evidence type="ECO:0000256" key="1">
    <source>
        <dbReference type="SAM" id="SignalP"/>
    </source>
</evidence>
<dbReference type="GeneID" id="35598871"/>
<gene>
    <name evidence="2" type="ORF">RCC_03673</name>
</gene>
<protein>
    <submittedName>
        <fullName evidence="2">Uncharacterized protein</fullName>
    </submittedName>
</protein>
<reference evidence="2 3" key="1">
    <citation type="submission" date="2016-03" db="EMBL/GenBank/DDBJ databases">
        <authorList>
            <person name="Ploux O."/>
        </authorList>
    </citation>
    <scope>NUCLEOTIDE SEQUENCE [LARGE SCALE GENOMIC DNA]</scope>
    <source>
        <strain evidence="2 3">URUG2</strain>
    </source>
</reference>
<dbReference type="EMBL" id="FJUY01000004">
    <property type="protein sequence ID" value="CZT17837.1"/>
    <property type="molecule type" value="Genomic_DNA"/>
</dbReference>
<accession>A0A2D3UZK6</accession>
<evidence type="ECO:0000313" key="3">
    <source>
        <dbReference type="Proteomes" id="UP000225277"/>
    </source>
</evidence>
<name>A0A2D3UZK6_9PEZI</name>
<keyword evidence="3" id="KW-1185">Reference proteome</keyword>
<dbReference type="Proteomes" id="UP000225277">
    <property type="component" value="Unassembled WGS sequence"/>
</dbReference>
<proteinExistence type="predicted"/>
<evidence type="ECO:0000313" key="2">
    <source>
        <dbReference type="EMBL" id="CZT17837.1"/>
    </source>
</evidence>